<dbReference type="AlphaFoldDB" id="A0AAV5GH28"/>
<keyword evidence="1" id="KW-0732">Signal</keyword>
<accession>A0AAV5GH28</accession>
<reference evidence="2 3" key="1">
    <citation type="submission" date="2021-12" db="EMBL/GenBank/DDBJ databases">
        <title>High titer production of polyol ester of fatty acids by Rhodotorula paludigena BS15 towards product separation-free biomass refinery.</title>
        <authorList>
            <person name="Mano J."/>
            <person name="Ono H."/>
            <person name="Tanaka T."/>
            <person name="Naito K."/>
            <person name="Sushida H."/>
            <person name="Ike M."/>
            <person name="Tokuyasu K."/>
            <person name="Kitaoka M."/>
        </authorList>
    </citation>
    <scope>NUCLEOTIDE SEQUENCE [LARGE SCALE GENOMIC DNA]</scope>
    <source>
        <strain evidence="2 3">BS15</strain>
    </source>
</reference>
<evidence type="ECO:0000313" key="3">
    <source>
        <dbReference type="Proteomes" id="UP001342314"/>
    </source>
</evidence>
<protein>
    <submittedName>
        <fullName evidence="2">Uncharacterized protein</fullName>
    </submittedName>
</protein>
<feature type="chain" id="PRO_5043405709" evidence="1">
    <location>
        <begin position="24"/>
        <end position="350"/>
    </location>
</feature>
<comment type="caution">
    <text evidence="2">The sequence shown here is derived from an EMBL/GenBank/DDBJ whole genome shotgun (WGS) entry which is preliminary data.</text>
</comment>
<dbReference type="EMBL" id="BQKY01000005">
    <property type="protein sequence ID" value="GJN89503.1"/>
    <property type="molecule type" value="Genomic_DNA"/>
</dbReference>
<evidence type="ECO:0000256" key="1">
    <source>
        <dbReference type="SAM" id="SignalP"/>
    </source>
</evidence>
<name>A0AAV5GH28_9BASI</name>
<dbReference type="Proteomes" id="UP001342314">
    <property type="component" value="Unassembled WGS sequence"/>
</dbReference>
<organism evidence="2 3">
    <name type="scientific">Rhodotorula paludigena</name>
    <dbReference type="NCBI Taxonomy" id="86838"/>
    <lineage>
        <taxon>Eukaryota</taxon>
        <taxon>Fungi</taxon>
        <taxon>Dikarya</taxon>
        <taxon>Basidiomycota</taxon>
        <taxon>Pucciniomycotina</taxon>
        <taxon>Microbotryomycetes</taxon>
        <taxon>Sporidiobolales</taxon>
        <taxon>Sporidiobolaceae</taxon>
        <taxon>Rhodotorula</taxon>
    </lineage>
</organism>
<proteinExistence type="predicted"/>
<sequence>MPWIPTNEGLVVLSLVTFILSSARLAVQPDQLEGAIAWVWHYTWHRSTETRAKRGHPGVPLDLPACAPSDATSLLPLEHARDNLCASVKLAVAAALASIRADGALQDARRNLASVLEACDAAPLDPSVEQQLRLLAHEQLKVTQLHYRQMGAFCTALRDSWQVLVSEARESTATSLNDPAMLLGTKVVVLGEIVARLYQAHNERVDEVIACLEAHSEPGWCAVVADLVRARWTFLGRLVGRKQPGAPVPRLLLDDARPEHWSHQMQFDVEDVRPYVQAIADIVSDLPVKCGDAYMALVRAGRVEEVEAAYFRLVQHEWEVRRREGQLELAVLDAVLARKEVERETRRCHT</sequence>
<evidence type="ECO:0000313" key="2">
    <source>
        <dbReference type="EMBL" id="GJN89503.1"/>
    </source>
</evidence>
<gene>
    <name evidence="2" type="ORF">Rhopal_002490-T1</name>
</gene>
<feature type="signal peptide" evidence="1">
    <location>
        <begin position="1"/>
        <end position="23"/>
    </location>
</feature>
<keyword evidence="3" id="KW-1185">Reference proteome</keyword>